<evidence type="ECO:0000256" key="6">
    <source>
        <dbReference type="ARBA" id="ARBA00045654"/>
    </source>
</evidence>
<dbReference type="PANTHER" id="PTHR16023:SF0">
    <property type="entry name" value="PROTEIN VAC14 HOMOLOG"/>
    <property type="match status" value="1"/>
</dbReference>
<feature type="domain" description="Vacuolar protein 14 C-terminal Fig4-binding" evidence="8">
    <location>
        <begin position="491"/>
        <end position="633"/>
    </location>
</feature>
<evidence type="ECO:0000256" key="7">
    <source>
        <dbReference type="ARBA" id="ARBA00047092"/>
    </source>
</evidence>
<organism evidence="9 10">
    <name type="scientific">Sarcoptes scabiei</name>
    <name type="common">Itch mite</name>
    <name type="synonym">Acarus scabiei</name>
    <dbReference type="NCBI Taxonomy" id="52283"/>
    <lineage>
        <taxon>Eukaryota</taxon>
        <taxon>Metazoa</taxon>
        <taxon>Ecdysozoa</taxon>
        <taxon>Arthropoda</taxon>
        <taxon>Chelicerata</taxon>
        <taxon>Arachnida</taxon>
        <taxon>Acari</taxon>
        <taxon>Acariformes</taxon>
        <taxon>Sarcoptiformes</taxon>
        <taxon>Astigmata</taxon>
        <taxon>Psoroptidia</taxon>
        <taxon>Sarcoptoidea</taxon>
        <taxon>Sarcoptidae</taxon>
        <taxon>Sarcoptinae</taxon>
        <taxon>Sarcoptes</taxon>
    </lineage>
</organism>
<dbReference type="PANTHER" id="PTHR16023">
    <property type="entry name" value="TAX1 BINDING PROTEIN-RELATED"/>
    <property type="match status" value="1"/>
</dbReference>
<dbReference type="Pfam" id="PF12755">
    <property type="entry name" value="Vac14_Fab1_bd"/>
    <property type="match status" value="1"/>
</dbReference>
<comment type="function">
    <text evidence="6">Scaffold protein component of the PI(3,5)P2 regulatory complex which regulates both the synthesis and turnover of phosphatidylinositol 3,5-bisphosphate (PtdIns(3,5)P2). Pentamerizes into a star-shaped structure and nucleates the assembly of the complex. The pentamer binds a single copy each of PIKFYVE and FIG4 and coordinates both PIKfyve kinase activity and FIG4 phosphatase activity, being required to maintain normal levels of phosphatidylinositol 3-phosphate (PtdIns(3)P) and phosphatidylinositol 5-phosphate (PtdIns(5)P). Plays a role in the biogenesis of endosome carrier vesicles (ECV) / multivesicular bodies (MVB) transport intermediates from early endosomes.</text>
</comment>
<dbReference type="Gene3D" id="1.25.10.10">
    <property type="entry name" value="Leucine-rich Repeat Variant"/>
    <property type="match status" value="2"/>
</dbReference>
<keyword evidence="4" id="KW-0677">Repeat</keyword>
<evidence type="ECO:0000256" key="4">
    <source>
        <dbReference type="ARBA" id="ARBA00022737"/>
    </source>
</evidence>
<accession>A0A132AGU6</accession>
<protein>
    <recommendedName>
        <fullName evidence="3">Protein VAC14 homolog</fullName>
    </recommendedName>
</protein>
<dbReference type="Pfam" id="PF11916">
    <property type="entry name" value="Vac14_Fig4_bd"/>
    <property type="match status" value="2"/>
</dbReference>
<evidence type="ECO:0000256" key="3">
    <source>
        <dbReference type="ARBA" id="ARBA00013840"/>
    </source>
</evidence>
<dbReference type="Proteomes" id="UP000616769">
    <property type="component" value="Unassembled WGS sequence"/>
</dbReference>
<comment type="caution">
    <text evidence="9">The sequence shown here is derived from an EMBL/GenBank/DDBJ whole genome shotgun (WGS) entry which is preliminary data.</text>
</comment>
<dbReference type="EMBL" id="JXLN01014776">
    <property type="protein sequence ID" value="KPM10226.1"/>
    <property type="molecule type" value="Genomic_DNA"/>
</dbReference>
<proteinExistence type="inferred from homology"/>
<comment type="similarity">
    <text evidence="2">Belongs to the VAC14 family.</text>
</comment>
<evidence type="ECO:0000256" key="2">
    <source>
        <dbReference type="ARBA" id="ARBA00010225"/>
    </source>
</evidence>
<evidence type="ECO:0000259" key="8">
    <source>
        <dbReference type="Pfam" id="PF11916"/>
    </source>
</evidence>
<comment type="subcellular location">
    <subcellularLocation>
        <location evidence="1">Endomembrane system</location>
    </subcellularLocation>
</comment>
<keyword evidence="5" id="KW-0472">Membrane</keyword>
<dbReference type="GO" id="GO:0006661">
    <property type="term" value="P:phosphatidylinositol biosynthetic process"/>
    <property type="evidence" value="ECO:0007669"/>
    <property type="project" value="InterPro"/>
</dbReference>
<dbReference type="GO" id="GO:0010008">
    <property type="term" value="C:endosome membrane"/>
    <property type="evidence" value="ECO:0007669"/>
    <property type="project" value="TreeGrafter"/>
</dbReference>
<gene>
    <name evidence="9" type="ORF">QR98_0087770</name>
</gene>
<dbReference type="GO" id="GO:0070772">
    <property type="term" value="C:PAS complex"/>
    <property type="evidence" value="ECO:0007669"/>
    <property type="project" value="InterPro"/>
</dbReference>
<dbReference type="OrthoDB" id="5574975at2759"/>
<dbReference type="VEuPathDB" id="VectorBase:SSCA004890"/>
<evidence type="ECO:0000256" key="5">
    <source>
        <dbReference type="ARBA" id="ARBA00023136"/>
    </source>
</evidence>
<dbReference type="InterPro" id="IPR021841">
    <property type="entry name" value="VAC14_Fig4p-bd"/>
</dbReference>
<feature type="domain" description="Vacuolar protein 14 C-terminal Fig4-binding" evidence="8">
    <location>
        <begin position="636"/>
        <end position="659"/>
    </location>
</feature>
<evidence type="ECO:0000313" key="10">
    <source>
        <dbReference type="Proteomes" id="UP000616769"/>
    </source>
</evidence>
<dbReference type="AlphaFoldDB" id="A0A132AGU6"/>
<sequence>MGEPSFQLPQVCIRLLNDKLFEKKKIACKEIEILTKDLNSRNQANHIKELIEYFHKNFIENSSPNSKIGGLLAIASVAVALDQDSKFYLQEICRSIFLCTNDYQRDVRYRALESLYNVAKCARSNILVFLSEIFDIVVRSGEDSDQSIREASLLMDKLMKDIVIECTDFDIVNFIGLIRERIYALSPNTRKLILSWIDFLDSLPEIDLLVYIEDILDGLLKIACDSNLDIQRTAETILSELFEKLKMNPKCFDSKPLVKILLIHIQTDDHLVKNISLKWLDQFVRTIDERDILPNTAHILSVILTCFSSDNQMGNDNLDDCAEIEDFRHKNMILAKSINENLMNLITKKPTRIETDIITDDKVVQEKISKSPTQEKDEDDLKISKILIVLLNHLEMGETISSPSKIAILEWIHKIYINLNNIAKIKIDPPIENKLNEILLHTLKDQCDDVVQLDLKVFTEINIDRRRRQEDYRYKDVIESLLQFFAKKLDQLRERMPFIIINLCRTIDSKIVYLTMSRNLLRYDIQFICFMVYTMNTILLTSNHLHALRNELRKDSSCEKESDISSHLEQNLFDIMYTAWCYSSVSVISLCFLTKRYRLASKLILLFGDIDITLDLLIEIDKLIQMLESPIFTCHLYGLLMVLPQSETFHLLRKRLQCISNLNVWEYDEEKDDRIINLISNVVFLIQKIPTRSS</sequence>
<dbReference type="InterPro" id="IPR011989">
    <property type="entry name" value="ARM-like"/>
</dbReference>
<dbReference type="SUPFAM" id="SSF48371">
    <property type="entry name" value="ARM repeat"/>
    <property type="match status" value="1"/>
</dbReference>
<dbReference type="InterPro" id="IPR026825">
    <property type="entry name" value="Vac14"/>
</dbReference>
<evidence type="ECO:0000313" key="9">
    <source>
        <dbReference type="EMBL" id="KPM10226.1"/>
    </source>
</evidence>
<reference evidence="9 10" key="1">
    <citation type="journal article" date="2015" name="Parasit. Vectors">
        <title>Draft genome of the scabies mite.</title>
        <authorList>
            <person name="Rider S.D.Jr."/>
            <person name="Morgan M.S."/>
            <person name="Arlian L.G."/>
        </authorList>
    </citation>
    <scope>NUCLEOTIDE SEQUENCE [LARGE SCALE GENOMIC DNA]</scope>
    <source>
        <strain evidence="9">Arlian Lab</strain>
    </source>
</reference>
<name>A0A132AGU6_SARSC</name>
<comment type="subunit">
    <text evidence="7">Forms pentamers. Component of the PI(3,5)P2 regulatory complex/PAS complex, at least composed of PIKFYVE, FIG4 and VAC14. VAC14 nucleates the assembly of the complex and serves as a scaffold by pentamerizing into a star-shaped structure, which can bind a single copy each of PIKFYVE and FIG4 and coordinates their activities. Interacts with NOS1.</text>
</comment>
<dbReference type="InterPro" id="IPR016024">
    <property type="entry name" value="ARM-type_fold"/>
</dbReference>
<evidence type="ECO:0000256" key="1">
    <source>
        <dbReference type="ARBA" id="ARBA00004308"/>
    </source>
</evidence>